<dbReference type="InterPro" id="IPR016768">
    <property type="entry name" value="UCP019883"/>
</dbReference>
<dbReference type="Proteomes" id="UP000016368">
    <property type="component" value="Unassembled WGS sequence"/>
</dbReference>
<sequence length="103" mass="11481">MSSSSGAIWFLIVLALLAANLPFFTERLLAVLPLPTALAPKNLGLRLLELLLLYFLVGGIGLGLEQRAGRMAEQGWEFYAVTATLFLTLAFPGFVWRYLRRRP</sequence>
<keyword evidence="3" id="KW-1185">Reference proteome</keyword>
<comment type="caution">
    <text evidence="2">The sequence shown here is derived from an EMBL/GenBank/DDBJ whole genome shotgun (WGS) entry which is preliminary data.</text>
</comment>
<gene>
    <name evidence="2" type="ORF">HGR_02623</name>
</gene>
<feature type="transmembrane region" description="Helical" evidence="1">
    <location>
        <begin position="6"/>
        <end position="24"/>
    </location>
</feature>
<feature type="transmembrane region" description="Helical" evidence="1">
    <location>
        <begin position="45"/>
        <end position="64"/>
    </location>
</feature>
<protein>
    <submittedName>
        <fullName evidence="2">Transmembrane protein</fullName>
    </submittedName>
</protein>
<evidence type="ECO:0000313" key="3">
    <source>
        <dbReference type="Proteomes" id="UP000016368"/>
    </source>
</evidence>
<name>F3KQ12_9BURK</name>
<dbReference type="PIRSF" id="PIRSF019883">
    <property type="entry name" value="UCP019883"/>
    <property type="match status" value="1"/>
</dbReference>
<keyword evidence="1" id="KW-1133">Transmembrane helix</keyword>
<dbReference type="eggNOG" id="ENOG5032Z6F">
    <property type="taxonomic scope" value="Bacteria"/>
</dbReference>
<proteinExistence type="predicted"/>
<dbReference type="EMBL" id="AEGR01000029">
    <property type="protein sequence ID" value="EGI78180.1"/>
    <property type="molecule type" value="Genomic_DNA"/>
</dbReference>
<dbReference type="STRING" id="887062.HGR_02623"/>
<reference evidence="2 3" key="1">
    <citation type="journal article" date="2011" name="EMBO J.">
        <title>Structural diversity of bacterial flagellar motors.</title>
        <authorList>
            <person name="Chen S."/>
            <person name="Beeby M."/>
            <person name="Murphy G.E."/>
            <person name="Leadbetter J.R."/>
            <person name="Hendrixson D.R."/>
            <person name="Briegel A."/>
            <person name="Li Z."/>
            <person name="Shi J."/>
            <person name="Tocheva E.I."/>
            <person name="Muller A."/>
            <person name="Dobro M.J."/>
            <person name="Jensen G.J."/>
        </authorList>
    </citation>
    <scope>NUCLEOTIDE SEQUENCE [LARGE SCALE GENOMIC DNA]</scope>
    <source>
        <strain evidence="2 3">ATCC 19624</strain>
    </source>
</reference>
<dbReference type="Pfam" id="PF10993">
    <property type="entry name" value="DUF2818"/>
    <property type="match status" value="1"/>
</dbReference>
<accession>F3KQ12</accession>
<keyword evidence="1" id="KW-0472">Membrane</keyword>
<dbReference type="OrthoDB" id="5785537at2"/>
<evidence type="ECO:0000313" key="2">
    <source>
        <dbReference type="EMBL" id="EGI78180.1"/>
    </source>
</evidence>
<evidence type="ECO:0000256" key="1">
    <source>
        <dbReference type="SAM" id="Phobius"/>
    </source>
</evidence>
<keyword evidence="1 2" id="KW-0812">Transmembrane</keyword>
<dbReference type="AlphaFoldDB" id="F3KQ12"/>
<organism evidence="2 3">
    <name type="scientific">Hylemonella gracilis ATCC 19624</name>
    <dbReference type="NCBI Taxonomy" id="887062"/>
    <lineage>
        <taxon>Bacteria</taxon>
        <taxon>Pseudomonadati</taxon>
        <taxon>Pseudomonadota</taxon>
        <taxon>Betaproteobacteria</taxon>
        <taxon>Burkholderiales</taxon>
        <taxon>Comamonadaceae</taxon>
        <taxon>Hylemonella</taxon>
    </lineage>
</organism>
<feature type="transmembrane region" description="Helical" evidence="1">
    <location>
        <begin position="76"/>
        <end position="99"/>
    </location>
</feature>
<dbReference type="RefSeq" id="WP_006296503.1">
    <property type="nucleotide sequence ID" value="NZ_AEGR01000029.1"/>
</dbReference>